<gene>
    <name evidence="1" type="primary">PPUP9485</name>
</gene>
<evidence type="ECO:0000313" key="1">
    <source>
        <dbReference type="EMBL" id="JAO05057.1"/>
    </source>
</evidence>
<protein>
    <submittedName>
        <fullName evidence="1">PPUP9485</fullName>
    </submittedName>
</protein>
<organism evidence="1">
    <name type="scientific">Poeciliopsis prolifica</name>
    <name type="common">blackstripe livebearer</name>
    <dbReference type="NCBI Taxonomy" id="188132"/>
    <lineage>
        <taxon>Eukaryota</taxon>
        <taxon>Metazoa</taxon>
        <taxon>Chordata</taxon>
        <taxon>Craniata</taxon>
        <taxon>Vertebrata</taxon>
        <taxon>Euteleostomi</taxon>
        <taxon>Actinopterygii</taxon>
        <taxon>Neopterygii</taxon>
        <taxon>Teleostei</taxon>
        <taxon>Neoteleostei</taxon>
        <taxon>Acanthomorphata</taxon>
        <taxon>Ovalentaria</taxon>
        <taxon>Atherinomorphae</taxon>
        <taxon>Cyprinodontiformes</taxon>
        <taxon>Poeciliidae</taxon>
        <taxon>Poeciliinae</taxon>
        <taxon>Poeciliopsis</taxon>
    </lineage>
</organism>
<name>A0A0S7EJB7_9TELE</name>
<accession>A0A0S7EJB7</accession>
<dbReference type="EMBL" id="GBYX01476620">
    <property type="protein sequence ID" value="JAO05057.1"/>
    <property type="molecule type" value="Transcribed_RNA"/>
</dbReference>
<sequence>MRKKICFTQKPGRIGGGSDITAHPHKQGNVYDGLNPVGSGCVEMTLKVRSDVIPIMNEMERKLCRLITSCSRRVFSPDDSLSVPAAPRPLSLSDASSRVSPWRRGWDVCRVLVSVRGATGRTAPPPLHSAATTTQ</sequence>
<proteinExistence type="predicted"/>
<reference evidence="1" key="1">
    <citation type="submission" date="2014-12" db="EMBL/GenBank/DDBJ databases">
        <title>Parallel Evolution in Life History Adaptation Evident in the Tissue-Specific Poeciliopsis prolifica transcriptome.</title>
        <authorList>
            <person name="Jue N.K."/>
            <person name="Foley R.J."/>
            <person name="Obergfell C."/>
            <person name="Reznick D.N."/>
            <person name="O'Neill R.J."/>
            <person name="O'Neill M.J."/>
        </authorList>
    </citation>
    <scope>NUCLEOTIDE SEQUENCE</scope>
</reference>
<dbReference type="AlphaFoldDB" id="A0A0S7EJB7"/>
<feature type="non-terminal residue" evidence="1">
    <location>
        <position position="135"/>
    </location>
</feature>